<dbReference type="PANTHER" id="PTHR18834">
    <property type="entry name" value="STEROID RECEPTOR RNA ACTIVATOR 1"/>
    <property type="match status" value="1"/>
</dbReference>
<feature type="coiled-coil region" evidence="1">
    <location>
        <begin position="377"/>
        <end position="404"/>
    </location>
</feature>
<feature type="compositionally biased region" description="Polar residues" evidence="2">
    <location>
        <begin position="268"/>
        <end position="279"/>
    </location>
</feature>
<evidence type="ECO:0000313" key="4">
    <source>
        <dbReference type="EMBL" id="PFX22306.1"/>
    </source>
</evidence>
<proteinExistence type="predicted"/>
<reference evidence="5" key="1">
    <citation type="journal article" date="2017" name="bioRxiv">
        <title>Comparative analysis of the genomes of Stylophora pistillata and Acropora digitifera provides evidence for extensive differences between species of corals.</title>
        <authorList>
            <person name="Voolstra C.R."/>
            <person name="Li Y."/>
            <person name="Liew Y.J."/>
            <person name="Baumgarten S."/>
            <person name="Zoccola D."/>
            <person name="Flot J.-F."/>
            <person name="Tambutte S."/>
            <person name="Allemand D."/>
            <person name="Aranda M."/>
        </authorList>
    </citation>
    <scope>NUCLEOTIDE SEQUENCE [LARGE SCALE GENOMIC DNA]</scope>
</reference>
<dbReference type="PANTHER" id="PTHR18834:SF2">
    <property type="entry name" value="STEROID RECEPTOR RNA ACTIVATOR 1"/>
    <property type="match status" value="1"/>
</dbReference>
<dbReference type="FunFam" id="1.20.940.10:FF:000009">
    <property type="entry name" value="Protein transport protein Sec31A"/>
    <property type="match status" value="1"/>
</dbReference>
<feature type="region of interest" description="Disordered" evidence="2">
    <location>
        <begin position="171"/>
        <end position="206"/>
    </location>
</feature>
<dbReference type="GO" id="GO:0005634">
    <property type="term" value="C:nucleus"/>
    <property type="evidence" value="ECO:0007669"/>
    <property type="project" value="TreeGrafter"/>
</dbReference>
<dbReference type="InterPro" id="IPR040243">
    <property type="entry name" value="Steroid_recept_RNA_1"/>
</dbReference>
<feature type="compositionally biased region" description="Polar residues" evidence="2">
    <location>
        <begin position="171"/>
        <end position="193"/>
    </location>
</feature>
<protein>
    <submittedName>
        <fullName evidence="4">Steroid receptor RNA activator 1</fullName>
    </submittedName>
</protein>
<accession>A0A2B4RYS0</accession>
<keyword evidence="1" id="KW-0175">Coiled coil</keyword>
<dbReference type="Pfam" id="PF07304">
    <property type="entry name" value="SRA1"/>
    <property type="match status" value="1"/>
</dbReference>
<keyword evidence="5" id="KW-1185">Reference proteome</keyword>
<feature type="compositionally biased region" description="Polar residues" evidence="2">
    <location>
        <begin position="344"/>
        <end position="374"/>
    </location>
</feature>
<dbReference type="GO" id="GO:0006357">
    <property type="term" value="P:regulation of transcription by RNA polymerase II"/>
    <property type="evidence" value="ECO:0007669"/>
    <property type="project" value="InterPro"/>
</dbReference>
<dbReference type="STRING" id="50429.A0A2B4RYS0"/>
<dbReference type="GO" id="GO:0003713">
    <property type="term" value="F:transcription coactivator activity"/>
    <property type="evidence" value="ECO:0007669"/>
    <property type="project" value="InterPro"/>
</dbReference>
<dbReference type="AlphaFoldDB" id="A0A2B4RYS0"/>
<evidence type="ECO:0000259" key="3">
    <source>
        <dbReference type="Pfam" id="PF07304"/>
    </source>
</evidence>
<dbReference type="EMBL" id="LSMT01000244">
    <property type="protein sequence ID" value="PFX22306.1"/>
    <property type="molecule type" value="Genomic_DNA"/>
</dbReference>
<keyword evidence="4" id="KW-0675">Receptor</keyword>
<feature type="compositionally biased region" description="Pro residues" evidence="2">
    <location>
        <begin position="288"/>
        <end position="297"/>
    </location>
</feature>
<organism evidence="4 5">
    <name type="scientific">Stylophora pistillata</name>
    <name type="common">Smooth cauliflower coral</name>
    <dbReference type="NCBI Taxonomy" id="50429"/>
    <lineage>
        <taxon>Eukaryota</taxon>
        <taxon>Metazoa</taxon>
        <taxon>Cnidaria</taxon>
        <taxon>Anthozoa</taxon>
        <taxon>Hexacorallia</taxon>
        <taxon>Scleractinia</taxon>
        <taxon>Astrocoeniina</taxon>
        <taxon>Pocilloporidae</taxon>
        <taxon>Stylophora</taxon>
    </lineage>
</organism>
<feature type="domain" description="SRA1/Sec31" evidence="3">
    <location>
        <begin position="346"/>
        <end position="472"/>
    </location>
</feature>
<dbReference type="Proteomes" id="UP000225706">
    <property type="component" value="Unassembled WGS sequence"/>
</dbReference>
<name>A0A2B4RYS0_STYPI</name>
<dbReference type="InterPro" id="IPR009917">
    <property type="entry name" value="SRA1/Sec31"/>
</dbReference>
<sequence length="484" mass="51504">MPGDPSPRASGGIIAYNGDSARGWNDPPTFAFSNNMTGNRPKLDLRKRVSHQQALHGVQTPSSNLQPAVVNNDEITNGVGALKLNGVSQPLYTEPPVTTNASLRGNNLDGIAQPLFTPPVTTNPPLGSNNLNGVTQPLFTPAPVTTTSPLVNCNLMAPSIPTMFTRSVSTPSFTDAGTASSSEASVNLTQSINPPGAHASAKSTENLSGNLGQPLFALKDHSFEPIRTAPLHSIRSTAEISDHFDDHHSSPQIFHPATPPVTKATAMPSYQDNPLLTQPSIPPLGHVTPPPSLPSQPPVGHTTPPLYHRQSPVPRTKLPQGNGVAMHSHMGHSRTPPPLPGNHISPSASLSAGSTPRSTSPSGEEKNVVTSSSVDDQEGLKITMDALQDVINKLQDNLEKRVADDIARRLQVMSQNWKNGKLSLGVKSRMIKLAQALDAGNVEEAHQIHISLMVDFVSEVNQWMVAVKKLINLVHTSSTFPAHS</sequence>
<comment type="caution">
    <text evidence="4">The sequence shown here is derived from an EMBL/GenBank/DDBJ whole genome shotgun (WGS) entry which is preliminary data.</text>
</comment>
<evidence type="ECO:0000313" key="5">
    <source>
        <dbReference type="Proteomes" id="UP000225706"/>
    </source>
</evidence>
<dbReference type="Gene3D" id="1.20.940.10">
    <property type="entry name" value="Functional domain of the splicing factor Prp18"/>
    <property type="match status" value="1"/>
</dbReference>
<gene>
    <name evidence="4" type="primary">SRA1</name>
    <name evidence="4" type="ORF">AWC38_SpisGene13190</name>
</gene>
<feature type="region of interest" description="Disordered" evidence="2">
    <location>
        <begin position="242"/>
        <end position="375"/>
    </location>
</feature>
<evidence type="ECO:0000256" key="1">
    <source>
        <dbReference type="SAM" id="Coils"/>
    </source>
</evidence>
<dbReference type="OrthoDB" id="5982138at2759"/>
<evidence type="ECO:0000256" key="2">
    <source>
        <dbReference type="SAM" id="MobiDB-lite"/>
    </source>
</evidence>